<reference evidence="15" key="1">
    <citation type="submission" date="2021-01" db="EMBL/GenBank/DDBJ databases">
        <title>Modified the classification status of verrucomicrobia.</title>
        <authorList>
            <person name="Feng X."/>
        </authorList>
    </citation>
    <scope>NUCLEOTIDE SEQUENCE</scope>
    <source>
        <strain evidence="15">KCTC 22201</strain>
    </source>
</reference>
<dbReference type="Pfam" id="PF02811">
    <property type="entry name" value="PHP"/>
    <property type="match status" value="1"/>
</dbReference>
<dbReference type="GO" id="GO:0003887">
    <property type="term" value="F:DNA-directed DNA polymerase activity"/>
    <property type="evidence" value="ECO:0007669"/>
    <property type="project" value="UniProtKB-KW"/>
</dbReference>
<evidence type="ECO:0000256" key="2">
    <source>
        <dbReference type="ARBA" id="ARBA00007391"/>
    </source>
</evidence>
<dbReference type="InterPro" id="IPR011708">
    <property type="entry name" value="DNA_pol3_alpha_NTPase_dom"/>
</dbReference>
<evidence type="ECO:0000259" key="14">
    <source>
        <dbReference type="SMART" id="SM00481"/>
    </source>
</evidence>
<comment type="subcellular location">
    <subcellularLocation>
        <location evidence="1">Cytoplasm</location>
    </subcellularLocation>
</comment>
<dbReference type="PANTHER" id="PTHR32294">
    <property type="entry name" value="DNA POLYMERASE III SUBUNIT ALPHA"/>
    <property type="match status" value="1"/>
</dbReference>
<dbReference type="Pfam" id="PF07733">
    <property type="entry name" value="DNA_pol3_alpha"/>
    <property type="match status" value="2"/>
</dbReference>
<feature type="compositionally biased region" description="Basic and acidic residues" evidence="13">
    <location>
        <begin position="1015"/>
        <end position="1026"/>
    </location>
</feature>
<evidence type="ECO:0000313" key="15">
    <source>
        <dbReference type="EMBL" id="MBK1825820.1"/>
    </source>
</evidence>
<evidence type="ECO:0000256" key="7">
    <source>
        <dbReference type="ARBA" id="ARBA00022695"/>
    </source>
</evidence>
<dbReference type="Pfam" id="PF17657">
    <property type="entry name" value="DNA_pol3_finger"/>
    <property type="match status" value="1"/>
</dbReference>
<evidence type="ECO:0000256" key="3">
    <source>
        <dbReference type="ARBA" id="ARBA00012417"/>
    </source>
</evidence>
<dbReference type="Pfam" id="PF01336">
    <property type="entry name" value="tRNA_anti-codon"/>
    <property type="match status" value="1"/>
</dbReference>
<feature type="compositionally biased region" description="Pro residues" evidence="13">
    <location>
        <begin position="483"/>
        <end position="495"/>
    </location>
</feature>
<keyword evidence="6" id="KW-0808">Transferase</keyword>
<dbReference type="Gene3D" id="1.10.150.870">
    <property type="match status" value="1"/>
</dbReference>
<dbReference type="GO" id="GO:0003676">
    <property type="term" value="F:nucleic acid binding"/>
    <property type="evidence" value="ECO:0007669"/>
    <property type="project" value="InterPro"/>
</dbReference>
<evidence type="ECO:0000313" key="16">
    <source>
        <dbReference type="Proteomes" id="UP000658278"/>
    </source>
</evidence>
<evidence type="ECO:0000256" key="10">
    <source>
        <dbReference type="ARBA" id="ARBA00022932"/>
    </source>
</evidence>
<dbReference type="InterPro" id="IPR016195">
    <property type="entry name" value="Pol/histidinol_Pase-like"/>
</dbReference>
<dbReference type="InterPro" id="IPR003141">
    <property type="entry name" value="Pol/His_phosphatase_N"/>
</dbReference>
<accession>A0A934R8F5</accession>
<dbReference type="SUPFAM" id="SSF89550">
    <property type="entry name" value="PHP domain-like"/>
    <property type="match status" value="1"/>
</dbReference>
<feature type="compositionally biased region" description="Pro residues" evidence="13">
    <location>
        <begin position="1136"/>
        <end position="1147"/>
    </location>
</feature>
<evidence type="ECO:0000256" key="9">
    <source>
        <dbReference type="ARBA" id="ARBA00022763"/>
    </source>
</evidence>
<feature type="compositionally biased region" description="Basic and acidic residues" evidence="13">
    <location>
        <begin position="890"/>
        <end position="899"/>
    </location>
</feature>
<keyword evidence="9" id="KW-0227">DNA damage</keyword>
<feature type="compositionally biased region" description="Low complexity" evidence="13">
    <location>
        <begin position="1151"/>
        <end position="1160"/>
    </location>
</feature>
<dbReference type="InterPro" id="IPR040982">
    <property type="entry name" value="DNA_pol3_finger"/>
</dbReference>
<keyword evidence="7" id="KW-0548">Nucleotidyltransferase</keyword>
<dbReference type="EC" id="2.7.7.7" evidence="3"/>
<dbReference type="InterPro" id="IPR029460">
    <property type="entry name" value="DNAPol_HHH"/>
</dbReference>
<keyword evidence="5" id="KW-0963">Cytoplasm</keyword>
<dbReference type="InterPro" id="IPR004805">
    <property type="entry name" value="DnaE2/DnaE/PolC"/>
</dbReference>
<dbReference type="SUPFAM" id="SSF160975">
    <property type="entry name" value="AF1531-like"/>
    <property type="match status" value="1"/>
</dbReference>
<sequence length="1273" mass="140380">MFSELHARSAFSFLRGASQPETLVARAAELGYPAIALCDHLGFQGSPRAHAAARQHGIRALVGTTLESHEGTPLVSSLATTRTGYAHLCQHLTTVAGASRSSPCKERLAPALSPPHKATLLIDHWNIENWKFDHGVIALTGDRDFHLSRLLLQGKRQEAEDFTRLLIERFGHDNLYIQLTRHHLRDDARINRLLIELAHHLKLPLLATNSPLHATKADRLLCDAFTCLRHHTTLDQAGALLAPNGERHLKSPRQMRDLFADLPEALTNVQRVTDRLEFTLENLGYRFPDAHAPDGFPLTLGEQTTRLRRLTYAGAHRRYGSISRKVKTQLEHEFHLIHKLGFPGYFLIVHEIMEFAKAHGIFCQGRGSAANSAVCYALGITNVDPVGGGLLFERFLSENRRSWPDIDIDFPSGDRRELVIQHVFEKYGPRGAAMTANVITYRPRSAFREMSKVLGFPPAIADRFSELSRGGPVAGASRSSPSPEHPAPAPPPPTRRSPGEGTQPQPPTQAKGSGVRGQAIPAAPKPTPFPLSTFYPTLSTPAQQALTNVFIKAGIPGTHPRLPALLHLYQSVLTMPRHLGQHSGGMIICDRGLDHIVPLQPATMPGRTIVQWDKDDCEDLGIVKVDLLGLGMLAAIEDALYLCEKRGHPIDPATIPKNDPAVFDMLCRADTIGTFQVESRAQMATLPIMRPQTFYDLAIEVAIIRPGPIVGDLVHPYLNRRNGREPVDLIHPDLAPILERTLGVPLFQEQVLRMAMTLADFTGAEADELRRAMAFKRADEKMEKVAHKLQQRMTAKNIPAPTQQKVIQSIGSFALYGFPESHAISFALIAYLSCWLKVHHPAEFYCGLINNQPMGFYSVNTLLEDAKRHRVRTRPISVVHSSYQTTVEDPEIKSPEKQPQKTLRPSRLGGEKTPQPPSYLRLGLHRLKGLKKSTAQRIVHERNEAPFESLPDFLRRVQPNDKERRLLAASGALNPLPEIEHRRHALWQSELPLHDDLWSAGFQPASQPEPIGPHDSSRTPEPERPSPRRKATPSSTSHFPLSTHHSAVGGPLPPMSDSERLATDLTLTGSTTGPHPMALWRKSWSAAFQAAPHPAPTGPRASARPITQAIPHPAPTGPRASLSAVASAKEEASPSPQAPLQPEPPTPGANHHQSSLSTSHFLLSTPPKAATDLHHLRHGTPISVAGMVICRQRPSTAKGHCFISLEDETGIANLFVPRDTFQQHKLTITTEPFLLCHGRLQISEGNQPTVYITHIEPLPGSDHTTPAPSHDFH</sequence>
<dbReference type="GO" id="GO:0006260">
    <property type="term" value="P:DNA replication"/>
    <property type="evidence" value="ECO:0007669"/>
    <property type="project" value="UniProtKB-KW"/>
</dbReference>
<keyword evidence="8" id="KW-0235">DNA replication</keyword>
<evidence type="ECO:0000256" key="1">
    <source>
        <dbReference type="ARBA" id="ARBA00004496"/>
    </source>
</evidence>
<dbReference type="EMBL" id="JAENII010000002">
    <property type="protein sequence ID" value="MBK1825820.1"/>
    <property type="molecule type" value="Genomic_DNA"/>
</dbReference>
<comment type="similarity">
    <text evidence="2">Belongs to the DNA polymerase type-C family. DnaE2 subfamily.</text>
</comment>
<dbReference type="InterPro" id="IPR004013">
    <property type="entry name" value="PHP_dom"/>
</dbReference>
<dbReference type="Gene3D" id="3.20.20.140">
    <property type="entry name" value="Metal-dependent hydrolases"/>
    <property type="match status" value="1"/>
</dbReference>
<name>A0A934R8F5_9BACT</name>
<dbReference type="PANTHER" id="PTHR32294:SF4">
    <property type="entry name" value="ERROR-PRONE DNA POLYMERASE"/>
    <property type="match status" value="1"/>
</dbReference>
<dbReference type="GO" id="GO:0006281">
    <property type="term" value="P:DNA repair"/>
    <property type="evidence" value="ECO:0007669"/>
    <property type="project" value="UniProtKB-KW"/>
</dbReference>
<evidence type="ECO:0000256" key="12">
    <source>
        <dbReference type="ARBA" id="ARBA00049244"/>
    </source>
</evidence>
<dbReference type="RefSeq" id="WP_200275879.1">
    <property type="nucleotide sequence ID" value="NZ_JAENII010000002.1"/>
</dbReference>
<evidence type="ECO:0000256" key="4">
    <source>
        <dbReference type="ARBA" id="ARBA00017273"/>
    </source>
</evidence>
<evidence type="ECO:0000256" key="8">
    <source>
        <dbReference type="ARBA" id="ARBA00022705"/>
    </source>
</evidence>
<evidence type="ECO:0000256" key="6">
    <source>
        <dbReference type="ARBA" id="ARBA00022679"/>
    </source>
</evidence>
<dbReference type="InterPro" id="IPR004365">
    <property type="entry name" value="NA-bd_OB_tRNA"/>
</dbReference>
<comment type="caution">
    <text evidence="15">The sequence shown here is derived from an EMBL/GenBank/DDBJ whole genome shotgun (WGS) entry which is preliminary data.</text>
</comment>
<feature type="region of interest" description="Disordered" evidence="13">
    <location>
        <begin position="998"/>
        <end position="1059"/>
    </location>
</feature>
<evidence type="ECO:0000256" key="11">
    <source>
        <dbReference type="ARBA" id="ARBA00023204"/>
    </source>
</evidence>
<dbReference type="Proteomes" id="UP000658278">
    <property type="component" value="Unassembled WGS sequence"/>
</dbReference>
<proteinExistence type="inferred from homology"/>
<protein>
    <recommendedName>
        <fullName evidence="4">Error-prone DNA polymerase</fullName>
        <ecNumber evidence="3">2.7.7.7</ecNumber>
    </recommendedName>
</protein>
<dbReference type="AlphaFoldDB" id="A0A934R8F5"/>
<dbReference type="GO" id="GO:0008408">
    <property type="term" value="F:3'-5' exonuclease activity"/>
    <property type="evidence" value="ECO:0007669"/>
    <property type="project" value="InterPro"/>
</dbReference>
<feature type="region of interest" description="Disordered" evidence="13">
    <location>
        <begin position="1089"/>
        <end position="1160"/>
    </location>
</feature>
<dbReference type="GO" id="GO:0005737">
    <property type="term" value="C:cytoplasm"/>
    <property type="evidence" value="ECO:0007669"/>
    <property type="project" value="UniProtKB-SubCell"/>
</dbReference>
<dbReference type="Pfam" id="PF14579">
    <property type="entry name" value="HHH_6"/>
    <property type="match status" value="1"/>
</dbReference>
<keyword evidence="10" id="KW-0239">DNA-directed DNA polymerase</keyword>
<feature type="region of interest" description="Disordered" evidence="13">
    <location>
        <begin position="468"/>
        <end position="523"/>
    </location>
</feature>
<feature type="compositionally biased region" description="Polar residues" evidence="13">
    <location>
        <begin position="1032"/>
        <end position="1045"/>
    </location>
</feature>
<dbReference type="SMART" id="SM00481">
    <property type="entry name" value="POLIIIAc"/>
    <property type="match status" value="1"/>
</dbReference>
<comment type="catalytic activity">
    <reaction evidence="12">
        <text>DNA(n) + a 2'-deoxyribonucleoside 5'-triphosphate = DNA(n+1) + diphosphate</text>
        <dbReference type="Rhea" id="RHEA:22508"/>
        <dbReference type="Rhea" id="RHEA-COMP:17339"/>
        <dbReference type="Rhea" id="RHEA-COMP:17340"/>
        <dbReference type="ChEBI" id="CHEBI:33019"/>
        <dbReference type="ChEBI" id="CHEBI:61560"/>
        <dbReference type="ChEBI" id="CHEBI:173112"/>
        <dbReference type="EC" id="2.7.7.7"/>
    </reaction>
</comment>
<feature type="domain" description="Polymerase/histidinol phosphatase N-terminal" evidence="14">
    <location>
        <begin position="3"/>
        <end position="70"/>
    </location>
</feature>
<evidence type="ECO:0000256" key="13">
    <source>
        <dbReference type="SAM" id="MobiDB-lite"/>
    </source>
</evidence>
<organism evidence="15 16">
    <name type="scientific">Haloferula rosea</name>
    <dbReference type="NCBI Taxonomy" id="490093"/>
    <lineage>
        <taxon>Bacteria</taxon>
        <taxon>Pseudomonadati</taxon>
        <taxon>Verrucomicrobiota</taxon>
        <taxon>Verrucomicrobiia</taxon>
        <taxon>Verrucomicrobiales</taxon>
        <taxon>Verrucomicrobiaceae</taxon>
        <taxon>Haloferula</taxon>
    </lineage>
</organism>
<keyword evidence="11" id="KW-0234">DNA repair</keyword>
<keyword evidence="16" id="KW-1185">Reference proteome</keyword>
<evidence type="ECO:0000256" key="5">
    <source>
        <dbReference type="ARBA" id="ARBA00022490"/>
    </source>
</evidence>
<feature type="region of interest" description="Disordered" evidence="13">
    <location>
        <begin position="882"/>
        <end position="919"/>
    </location>
</feature>
<gene>
    <name evidence="15" type="ORF">JIN81_02215</name>
</gene>
<dbReference type="CDD" id="cd04485">
    <property type="entry name" value="DnaE_OBF"/>
    <property type="match status" value="1"/>
</dbReference>